<dbReference type="PANTHER" id="PTHR34595:SF2">
    <property type="entry name" value="BLR2978 PROTEIN"/>
    <property type="match status" value="1"/>
</dbReference>
<evidence type="ECO:0000259" key="1">
    <source>
        <dbReference type="Pfam" id="PF04168"/>
    </source>
</evidence>
<name>A0A1Q2CD34_9ACTN</name>
<feature type="domain" description="Circularly permuted ATP-grasp type 2" evidence="2">
    <location>
        <begin position="57"/>
        <end position="433"/>
    </location>
</feature>
<evidence type="ECO:0000259" key="2">
    <source>
        <dbReference type="Pfam" id="PF14403"/>
    </source>
</evidence>
<accession>A0A1Q2CD34</accession>
<dbReference type="PANTHER" id="PTHR34595">
    <property type="entry name" value="BLR5612 PROTEIN"/>
    <property type="match status" value="1"/>
</dbReference>
<dbReference type="AlphaFoldDB" id="A0A1Q2CD34"/>
<evidence type="ECO:0000313" key="4">
    <source>
        <dbReference type="Proteomes" id="UP000188324"/>
    </source>
</evidence>
<dbReference type="InterPro" id="IPR007296">
    <property type="entry name" value="DUF403"/>
</dbReference>
<dbReference type="Gene3D" id="3.30.1490.270">
    <property type="match status" value="1"/>
</dbReference>
<reference evidence="3 4" key="1">
    <citation type="journal article" date="2016" name="Int. J. Syst. Evol. Microbiol.">
        <title>Tessaracoccus flavus sp. nov., isolated from the drainage system of a lindane-producing factory.</title>
        <authorList>
            <person name="Kumari R."/>
            <person name="Singh P."/>
            <person name="Schumann P."/>
            <person name="Lal R."/>
        </authorList>
    </citation>
    <scope>NUCLEOTIDE SEQUENCE [LARGE SCALE GENOMIC DNA]</scope>
    <source>
        <strain evidence="3 4">RP1T</strain>
    </source>
</reference>
<proteinExistence type="predicted"/>
<feature type="domain" description="DUF403" evidence="1">
    <location>
        <begin position="481"/>
        <end position="783"/>
    </location>
</feature>
<organism evidence="3 4">
    <name type="scientific">Tessaracoccus flavus</name>
    <dbReference type="NCBI Taxonomy" id="1610493"/>
    <lineage>
        <taxon>Bacteria</taxon>
        <taxon>Bacillati</taxon>
        <taxon>Actinomycetota</taxon>
        <taxon>Actinomycetes</taxon>
        <taxon>Propionibacteriales</taxon>
        <taxon>Propionibacteriaceae</taxon>
        <taxon>Tessaracoccus</taxon>
    </lineage>
</organism>
<dbReference type="Pfam" id="PF14403">
    <property type="entry name" value="CP_ATPgrasp_2"/>
    <property type="match status" value="1"/>
</dbReference>
<sequence length="803" mass="86347">MAPTGVRADQQLIADAIAANGLDGLLSARDDLASLVDDEGIHFGTEGGRGWRVDPLPVVLGAEEWARLEAGLQQRARLLSLVLADLYGEQRLLASGAVPAEIVWGHPGFLHQACGVPVPRDRWLPLTATDLGRGEDGRWTVFADRTGTPAGAGYAMANRRLTSRVMGDLHHDARPARLRSYFSAMRAGLQQLSPHDGRTPRGVLLWAGASSETAYEQGFLATLLGYALVEAEDLVLREGRVWVNAPEGRTLVDVILRRVSSELADPLEFRSESQVGIAGLLESTRLGNVVTVNPLGSGVLENPALLALMPSLAPQLLGEELLLPTAQTWWCGDDSGRSHVAAHLDRLLIKPLGRGRGGETRAGWELTTDQRESLLARIEAEPWAWCAQEPLELSTTPLVTDEGVRPARFVLRCFGAQVDHSHEVLAGGLARVAADDRFRISSAEGALSKDVWVLDPEEVAETWTPTFEGGPIAIQRVGRLAPRIADNLYWLGRYVERADGAARLLRRAVDLAGDYGGRPDSRGAQVLGAVLLAGERITGLDLSSGDVGGALTLMRPAIVDQRLPGSVAHAVRKLTRAAHEVPDLMSADLWHVLGQLARTVDDAGHRRDLPGVLDDLLAGTLAVAGINNESLTRDATWAFVDAGMRIERAQRTLGVVLHTLGEDRAAVVEAQLVDAILEFSESLITHRRRSASGEGPRNPAAAAASLLVTDPANPRSAAFQVARLADDLRIAGDEELAAALSGLALTSADMEVLIEGPRRDFAHFVAAQLKELRAFSDDLVRRHLTRSAPRRAMLAGWGEGEDT</sequence>
<dbReference type="Gene3D" id="3.40.50.11290">
    <property type="match status" value="1"/>
</dbReference>
<gene>
    <name evidence="3" type="ORF">RPIT_03475</name>
</gene>
<keyword evidence="4" id="KW-1185">Reference proteome</keyword>
<dbReference type="EMBL" id="CP019605">
    <property type="protein sequence ID" value="AQP43990.1"/>
    <property type="molecule type" value="Genomic_DNA"/>
</dbReference>
<dbReference type="KEGG" id="tfl:RPIT_03475"/>
<dbReference type="SUPFAM" id="SSF56059">
    <property type="entry name" value="Glutathione synthetase ATP-binding domain-like"/>
    <property type="match status" value="1"/>
</dbReference>
<dbReference type="Proteomes" id="UP000188324">
    <property type="component" value="Chromosome"/>
</dbReference>
<protein>
    <submittedName>
        <fullName evidence="3">Uncharacterized protein</fullName>
    </submittedName>
</protein>
<dbReference type="Pfam" id="PF04168">
    <property type="entry name" value="Alpha-E"/>
    <property type="match status" value="1"/>
</dbReference>
<dbReference type="InterPro" id="IPR025841">
    <property type="entry name" value="CP_ATPgrasp_2"/>
</dbReference>
<dbReference type="InterPro" id="IPR051680">
    <property type="entry name" value="ATP-dep_Glu-Cys_Ligase-2"/>
</dbReference>
<dbReference type="STRING" id="1610493.RPIT_03475"/>
<evidence type="ECO:0000313" key="3">
    <source>
        <dbReference type="EMBL" id="AQP43990.1"/>
    </source>
</evidence>